<dbReference type="InParanoid" id="A0A163KBU3"/>
<dbReference type="PROSITE" id="PS50179">
    <property type="entry name" value="VHS"/>
    <property type="match status" value="1"/>
</dbReference>
<feature type="region of interest" description="Disordered" evidence="1">
    <location>
        <begin position="343"/>
        <end position="408"/>
    </location>
</feature>
<dbReference type="Proteomes" id="UP000078561">
    <property type="component" value="Unassembled WGS sequence"/>
</dbReference>
<feature type="compositionally biased region" description="Low complexity" evidence="1">
    <location>
        <begin position="222"/>
        <end position="235"/>
    </location>
</feature>
<dbReference type="OrthoDB" id="10068368at2759"/>
<name>A0A163KBU3_ABSGL</name>
<proteinExistence type="predicted"/>
<protein>
    <recommendedName>
        <fullName evidence="2">VHS domain-containing protein</fullName>
    </recommendedName>
</protein>
<dbReference type="FunCoup" id="A0A163KBU3">
    <property type="interactions" value="31"/>
</dbReference>
<dbReference type="Gene3D" id="1.20.58.160">
    <property type="match status" value="1"/>
</dbReference>
<dbReference type="InterPro" id="IPR038425">
    <property type="entry name" value="GAT_sf"/>
</dbReference>
<dbReference type="EMBL" id="LT555165">
    <property type="protein sequence ID" value="SAM09676.1"/>
    <property type="molecule type" value="Genomic_DNA"/>
</dbReference>
<evidence type="ECO:0000313" key="4">
    <source>
        <dbReference type="Proteomes" id="UP000078561"/>
    </source>
</evidence>
<dbReference type="GO" id="GO:0007015">
    <property type="term" value="P:actin filament organization"/>
    <property type="evidence" value="ECO:0007669"/>
    <property type="project" value="InterPro"/>
</dbReference>
<dbReference type="PANTHER" id="PTHR47789:SF1">
    <property type="entry name" value="LAS SEVENTEEN-BINDING PROTEIN 5"/>
    <property type="match status" value="1"/>
</dbReference>
<feature type="domain" description="VHS" evidence="2">
    <location>
        <begin position="27"/>
        <end position="138"/>
    </location>
</feature>
<dbReference type="CDD" id="cd16980">
    <property type="entry name" value="VHS_Lsb5"/>
    <property type="match status" value="1"/>
</dbReference>
<dbReference type="OMA" id="YGSVHRQ"/>
<dbReference type="InterPro" id="IPR044103">
    <property type="entry name" value="GAT_LSB5"/>
</dbReference>
<feature type="compositionally biased region" description="Polar residues" evidence="1">
    <location>
        <begin position="361"/>
        <end position="373"/>
    </location>
</feature>
<dbReference type="InterPro" id="IPR002014">
    <property type="entry name" value="VHS_dom"/>
</dbReference>
<sequence>MGIFTEEIQKTSVTLYIEKLSNYEEIEWYQFQQLVESMNMQESGPREAIEAIRKRLKHGSQEQKLRILEILKLLMENSPQHFRQKLCASDKMRERFEFMLSSPLESTQVKKRLVSLLGAWSTKYKGEPGIRMLTNLYESGLSKLGLVSEKAKRDSSTVILMSWTLFFSKARRSPSGSTTPPPPQPQEPPKRRSMPPPIKPVRPEPPSTTSPLRTKPRSHSNASTPASTSSPTRATPRFDFAAAKPKIIQEIALANQHHNQLVNALKLLNTREDRWEIDLQHDKRLQEYRQECEDSKKKIVKYARLVEDEEWIGTLLATNEELLKALDMYDIMSVGEVPANLFASPLTSQPPPPPQQIAYHNDQTSSPSSSLEQDFNRLQLVSRTPEEEDPFADPFADPVEPPRHQQRQ</sequence>
<dbReference type="CDD" id="cd14232">
    <property type="entry name" value="GAT_LSB5"/>
    <property type="match status" value="1"/>
</dbReference>
<dbReference type="InterPro" id="IPR045007">
    <property type="entry name" value="LSB5"/>
</dbReference>
<dbReference type="SUPFAM" id="SSF48464">
    <property type="entry name" value="ENTH/VHS domain"/>
    <property type="match status" value="1"/>
</dbReference>
<evidence type="ECO:0000313" key="3">
    <source>
        <dbReference type="EMBL" id="SAM09676.1"/>
    </source>
</evidence>
<gene>
    <name evidence="3" type="primary">ABSGL_15377.1 scaffold 16614</name>
</gene>
<feature type="compositionally biased region" description="Pro residues" evidence="1">
    <location>
        <begin position="194"/>
        <end position="208"/>
    </location>
</feature>
<organism evidence="3">
    <name type="scientific">Absidia glauca</name>
    <name type="common">Pin mould</name>
    <dbReference type="NCBI Taxonomy" id="4829"/>
    <lineage>
        <taxon>Eukaryota</taxon>
        <taxon>Fungi</taxon>
        <taxon>Fungi incertae sedis</taxon>
        <taxon>Mucoromycota</taxon>
        <taxon>Mucoromycotina</taxon>
        <taxon>Mucoromycetes</taxon>
        <taxon>Mucorales</taxon>
        <taxon>Cunninghamellaceae</taxon>
        <taxon>Absidia</taxon>
    </lineage>
</organism>
<dbReference type="STRING" id="4829.A0A163KBU3"/>
<dbReference type="GO" id="GO:0051666">
    <property type="term" value="P:actin cortical patch localization"/>
    <property type="evidence" value="ECO:0007669"/>
    <property type="project" value="TreeGrafter"/>
</dbReference>
<dbReference type="Gene3D" id="1.25.40.90">
    <property type="match status" value="1"/>
</dbReference>
<dbReference type="GO" id="GO:0043130">
    <property type="term" value="F:ubiquitin binding"/>
    <property type="evidence" value="ECO:0007669"/>
    <property type="project" value="InterPro"/>
</dbReference>
<dbReference type="PANTHER" id="PTHR47789">
    <property type="entry name" value="LAS SEVENTEEN-BINDING PROTEIN 5"/>
    <property type="match status" value="1"/>
</dbReference>
<dbReference type="GO" id="GO:0035091">
    <property type="term" value="F:phosphatidylinositol binding"/>
    <property type="evidence" value="ECO:0007669"/>
    <property type="project" value="InterPro"/>
</dbReference>
<dbReference type="SUPFAM" id="SSF89009">
    <property type="entry name" value="GAT-like domain"/>
    <property type="match status" value="1"/>
</dbReference>
<reference evidence="3" key="1">
    <citation type="submission" date="2016-04" db="EMBL/GenBank/DDBJ databases">
        <authorList>
            <person name="Evans L.H."/>
            <person name="Alamgir A."/>
            <person name="Owens N."/>
            <person name="Weber N.D."/>
            <person name="Virtaneva K."/>
            <person name="Barbian K."/>
            <person name="Babar A."/>
            <person name="Rosenke K."/>
        </authorList>
    </citation>
    <scope>NUCLEOTIDE SEQUENCE [LARGE SCALE GENOMIC DNA]</scope>
    <source>
        <strain evidence="3">CBS 101.48</strain>
    </source>
</reference>
<dbReference type="SMART" id="SM00288">
    <property type="entry name" value="VHS"/>
    <property type="match status" value="1"/>
</dbReference>
<dbReference type="AlphaFoldDB" id="A0A163KBU3"/>
<dbReference type="Pfam" id="PF00790">
    <property type="entry name" value="VHS"/>
    <property type="match status" value="1"/>
</dbReference>
<dbReference type="GO" id="GO:0006897">
    <property type="term" value="P:endocytosis"/>
    <property type="evidence" value="ECO:0007669"/>
    <property type="project" value="InterPro"/>
</dbReference>
<evidence type="ECO:0000256" key="1">
    <source>
        <dbReference type="SAM" id="MobiDB-lite"/>
    </source>
</evidence>
<dbReference type="GO" id="GO:0007034">
    <property type="term" value="P:vacuolar transport"/>
    <property type="evidence" value="ECO:0007669"/>
    <property type="project" value="UniProtKB-ARBA"/>
</dbReference>
<dbReference type="InterPro" id="IPR008942">
    <property type="entry name" value="ENTH_VHS"/>
</dbReference>
<evidence type="ECO:0000259" key="2">
    <source>
        <dbReference type="PROSITE" id="PS50179"/>
    </source>
</evidence>
<accession>A0A163KBU3</accession>
<dbReference type="GO" id="GO:0030479">
    <property type="term" value="C:actin cortical patch"/>
    <property type="evidence" value="ECO:0007669"/>
    <property type="project" value="TreeGrafter"/>
</dbReference>
<keyword evidence="4" id="KW-1185">Reference proteome</keyword>
<feature type="region of interest" description="Disordered" evidence="1">
    <location>
        <begin position="171"/>
        <end position="235"/>
    </location>
</feature>